<organism evidence="17 18">
    <name type="scientific">Mesomycoplasma conjunctivae (strain ATCC 25834 / NCTC 10147 / HRC/581)</name>
    <name type="common">Mycoplasma conjunctivae</name>
    <dbReference type="NCBI Taxonomy" id="572263"/>
    <lineage>
        <taxon>Bacteria</taxon>
        <taxon>Bacillati</taxon>
        <taxon>Mycoplasmatota</taxon>
        <taxon>Mycoplasmoidales</taxon>
        <taxon>Metamycoplasmataceae</taxon>
        <taxon>Mesomycoplasma</taxon>
    </lineage>
</organism>
<evidence type="ECO:0000256" key="11">
    <source>
        <dbReference type="ARBA" id="ARBA00047781"/>
    </source>
</evidence>
<dbReference type="Proteomes" id="UP000001491">
    <property type="component" value="Chromosome"/>
</dbReference>
<dbReference type="KEGG" id="mco:MCJ_005770"/>
<dbReference type="Pfam" id="PF00117">
    <property type="entry name" value="GATase"/>
    <property type="match status" value="1"/>
</dbReference>
<keyword evidence="10" id="KW-0665">Pyrimidine biosynthesis</keyword>
<dbReference type="SUPFAM" id="SSF52317">
    <property type="entry name" value="Class I glutamine amidotransferase-like"/>
    <property type="match status" value="1"/>
</dbReference>
<evidence type="ECO:0000256" key="13">
    <source>
        <dbReference type="ARBA" id="ARBA00079941"/>
    </source>
</evidence>
<evidence type="ECO:0000256" key="2">
    <source>
        <dbReference type="ARBA" id="ARBA00007533"/>
    </source>
</evidence>
<dbReference type="CDD" id="cd01746">
    <property type="entry name" value="GATase1_CTP_Synthase"/>
    <property type="match status" value="1"/>
</dbReference>
<dbReference type="PROSITE" id="PS51273">
    <property type="entry name" value="GATASE_TYPE_1"/>
    <property type="match status" value="1"/>
</dbReference>
<dbReference type="GO" id="GO:0019856">
    <property type="term" value="P:pyrimidine nucleobase biosynthetic process"/>
    <property type="evidence" value="ECO:0007669"/>
    <property type="project" value="TreeGrafter"/>
</dbReference>
<evidence type="ECO:0000256" key="12">
    <source>
        <dbReference type="ARBA" id="ARBA00075170"/>
    </source>
</evidence>
<dbReference type="GO" id="GO:0046872">
    <property type="term" value="F:metal ion binding"/>
    <property type="evidence" value="ECO:0007669"/>
    <property type="project" value="UniProtKB-KW"/>
</dbReference>
<proteinExistence type="inferred from homology"/>
<dbReference type="PANTHER" id="PTHR11550">
    <property type="entry name" value="CTP SYNTHASE"/>
    <property type="match status" value="1"/>
</dbReference>
<evidence type="ECO:0000259" key="16">
    <source>
        <dbReference type="Pfam" id="PF06418"/>
    </source>
</evidence>
<accession>C5J711</accession>
<reference evidence="18" key="1">
    <citation type="journal article" date="2009" name="BMC Bioinformatics">
        <title>The Mycoplasma conjunctivae genome sequencing, annotation and analysis.</title>
        <authorList>
            <person name="Calderon-Copete S.P."/>
            <person name="Wigger G."/>
            <person name="Wunderlin C."/>
            <person name="Schmidheini T."/>
            <person name="Frey J."/>
            <person name="Quail M.A."/>
            <person name="Falquet L."/>
        </authorList>
    </citation>
    <scope>NUCLEOTIDE SEQUENCE [LARGE SCALE GENOMIC DNA]</scope>
    <source>
        <strain evidence="18">ATCC 25834 / NCTC 10147 / HRC/581</strain>
    </source>
</reference>
<dbReference type="PANTHER" id="PTHR11550:SF0">
    <property type="entry name" value="CTP SYNTHASE-RELATED"/>
    <property type="match status" value="1"/>
</dbReference>
<evidence type="ECO:0000256" key="10">
    <source>
        <dbReference type="ARBA" id="ARBA00022975"/>
    </source>
</evidence>
<keyword evidence="6" id="KW-0547">Nucleotide-binding</keyword>
<dbReference type="AlphaFoldDB" id="C5J711"/>
<feature type="domain" description="Glutamine amidotransferase" evidence="15">
    <location>
        <begin position="309"/>
        <end position="533"/>
    </location>
</feature>
<dbReference type="GO" id="GO:0005829">
    <property type="term" value="C:cytosol"/>
    <property type="evidence" value="ECO:0007669"/>
    <property type="project" value="TreeGrafter"/>
</dbReference>
<dbReference type="GO" id="GO:0044210">
    <property type="term" value="P:'de novo' CTP biosynthetic process"/>
    <property type="evidence" value="ECO:0007669"/>
    <property type="project" value="UniProtKB-UniPathway"/>
</dbReference>
<dbReference type="InterPro" id="IPR029062">
    <property type="entry name" value="Class_I_gatase-like"/>
</dbReference>
<dbReference type="EC" id="6.3.4.2" evidence="3"/>
<dbReference type="InterPro" id="IPR017456">
    <property type="entry name" value="CTP_synthase_N"/>
</dbReference>
<protein>
    <recommendedName>
        <fullName evidence="3">CTP synthase (glutamine hydrolyzing)</fullName>
        <ecNumber evidence="3">6.3.4.2</ecNumber>
    </recommendedName>
    <alternativeName>
        <fullName evidence="13">Cytidine 5'-triphosphate synthase</fullName>
    </alternativeName>
    <alternativeName>
        <fullName evidence="14">Cytidine triphosphate synthetase</fullName>
    </alternativeName>
    <alternativeName>
        <fullName evidence="12">UTP--ammonia ligase</fullName>
    </alternativeName>
</protein>
<evidence type="ECO:0000256" key="5">
    <source>
        <dbReference type="ARBA" id="ARBA00022723"/>
    </source>
</evidence>
<dbReference type="FunFam" id="3.40.50.300:FF:000009">
    <property type="entry name" value="CTP synthase"/>
    <property type="match status" value="1"/>
</dbReference>
<keyword evidence="18" id="KW-1185">Reference proteome</keyword>
<comment type="pathway">
    <text evidence="1">Pyrimidine metabolism; CTP biosynthesis via de novo pathway; CTP from UDP: step 2/2.</text>
</comment>
<evidence type="ECO:0000313" key="18">
    <source>
        <dbReference type="Proteomes" id="UP000001491"/>
    </source>
</evidence>
<keyword evidence="9" id="KW-0315">Glutamine amidotransferase</keyword>
<dbReference type="UniPathway" id="UPA00159">
    <property type="reaction ID" value="UER00277"/>
</dbReference>
<dbReference type="HOGENOM" id="CLU_011675_5_0_14"/>
<dbReference type="InterPro" id="IPR017926">
    <property type="entry name" value="GATASE"/>
</dbReference>
<dbReference type="GO" id="GO:0003883">
    <property type="term" value="F:CTP synthase activity"/>
    <property type="evidence" value="ECO:0007669"/>
    <property type="project" value="UniProtKB-EC"/>
</dbReference>
<dbReference type="Pfam" id="PF06418">
    <property type="entry name" value="CTP_synth_N"/>
    <property type="match status" value="1"/>
</dbReference>
<evidence type="ECO:0000256" key="7">
    <source>
        <dbReference type="ARBA" id="ARBA00022840"/>
    </source>
</evidence>
<dbReference type="NCBIfam" id="NF003792">
    <property type="entry name" value="PRK05380.1"/>
    <property type="match status" value="1"/>
</dbReference>
<evidence type="ECO:0000256" key="14">
    <source>
        <dbReference type="ARBA" id="ARBA00083191"/>
    </source>
</evidence>
<dbReference type="GO" id="GO:0042802">
    <property type="term" value="F:identical protein binding"/>
    <property type="evidence" value="ECO:0007669"/>
    <property type="project" value="TreeGrafter"/>
</dbReference>
<keyword evidence="8" id="KW-0460">Magnesium</keyword>
<evidence type="ECO:0000256" key="9">
    <source>
        <dbReference type="ARBA" id="ARBA00022962"/>
    </source>
</evidence>
<dbReference type="NCBIfam" id="TIGR00337">
    <property type="entry name" value="PyrG"/>
    <property type="match status" value="1"/>
</dbReference>
<dbReference type="EMBL" id="FM864216">
    <property type="protein sequence ID" value="CAT05274.1"/>
    <property type="molecule type" value="Genomic_DNA"/>
</dbReference>
<evidence type="ECO:0000256" key="8">
    <source>
        <dbReference type="ARBA" id="ARBA00022842"/>
    </source>
</evidence>
<gene>
    <name evidence="17" type="primary">pyrG</name>
    <name evidence="17" type="ordered locus">MCJ_005770</name>
</gene>
<dbReference type="eggNOG" id="COG0504">
    <property type="taxonomic scope" value="Bacteria"/>
</dbReference>
<dbReference type="SUPFAM" id="SSF52540">
    <property type="entry name" value="P-loop containing nucleoside triphosphate hydrolases"/>
    <property type="match status" value="1"/>
</dbReference>
<dbReference type="InterPro" id="IPR027417">
    <property type="entry name" value="P-loop_NTPase"/>
</dbReference>
<dbReference type="Gene3D" id="3.40.50.300">
    <property type="entry name" value="P-loop containing nucleotide triphosphate hydrolases"/>
    <property type="match status" value="1"/>
</dbReference>
<evidence type="ECO:0000256" key="4">
    <source>
        <dbReference type="ARBA" id="ARBA00022598"/>
    </source>
</evidence>
<keyword evidence="4" id="KW-0436">Ligase</keyword>
<comment type="similarity">
    <text evidence="2">Belongs to the CTP synthase family.</text>
</comment>
<sequence>MSKFIFITGGVLSGVGKGVAVASLANLLKSCSFSVFIVKLDPYLNVDPGVLSPYEHGEVYVTEDGGETDLDLGHYERFVNQNFWKDSNHTSGKILLSIIEKERQGYYNGKTVQYIPHVTDEIILRLKNIETKYQPDFILVEIGGTVGDIESNPFYYAASQLSVESEFESKEQKVFFIHTTYVPFLATSGDFKTKPTQFSIANLSSMGIKPNAVFLRLDSKNIDENVTKKVANSSFLNTNQVIAIPNLDTIYKLPLMLSETKILDLIFDHFKLDYRKPNLASWQTFYQKVVAKKQFHVKIAALGKYTQFLDAYKSIIEAFKISGAYQSTEVQLEFFDTSDDNTEFNITDLNNYDGVVILPGFGARGFENKVKSAQFCHENNIPTFGICLGMQAMSVAQARRRGIKNANSAEFIQEFPNQVSILDFNRKDGANLSIGGTLRLGGHRIKFANNSKIRQIYGREETIERHRHRFEIVRKFIDQIEDQNFKFSGLEAEQNLVEACEDNSKSFYIGVQYHPEFVARPLKSHPLFDAFIKAAISKKYKQN</sequence>
<dbReference type="InterPro" id="IPR033828">
    <property type="entry name" value="GATase1_CTP_Synthase"/>
</dbReference>
<evidence type="ECO:0000256" key="1">
    <source>
        <dbReference type="ARBA" id="ARBA00005171"/>
    </source>
</evidence>
<feature type="domain" description="CTP synthase N-terminal" evidence="16">
    <location>
        <begin position="3"/>
        <end position="272"/>
    </location>
</feature>
<dbReference type="Gene3D" id="3.40.50.880">
    <property type="match status" value="1"/>
</dbReference>
<evidence type="ECO:0000256" key="6">
    <source>
        <dbReference type="ARBA" id="ARBA00022741"/>
    </source>
</evidence>
<evidence type="ECO:0000259" key="15">
    <source>
        <dbReference type="Pfam" id="PF00117"/>
    </source>
</evidence>
<dbReference type="InterPro" id="IPR004468">
    <property type="entry name" value="CTP_synthase"/>
</dbReference>
<keyword evidence="7" id="KW-0067">ATP-binding</keyword>
<evidence type="ECO:0000256" key="3">
    <source>
        <dbReference type="ARBA" id="ARBA00012291"/>
    </source>
</evidence>
<comment type="catalytic activity">
    <reaction evidence="11">
        <text>UTP + L-glutamine + ATP + H2O = CTP + L-glutamate + ADP + phosphate + 2 H(+)</text>
        <dbReference type="Rhea" id="RHEA:26426"/>
        <dbReference type="ChEBI" id="CHEBI:15377"/>
        <dbReference type="ChEBI" id="CHEBI:15378"/>
        <dbReference type="ChEBI" id="CHEBI:29985"/>
        <dbReference type="ChEBI" id="CHEBI:30616"/>
        <dbReference type="ChEBI" id="CHEBI:37563"/>
        <dbReference type="ChEBI" id="CHEBI:43474"/>
        <dbReference type="ChEBI" id="CHEBI:46398"/>
        <dbReference type="ChEBI" id="CHEBI:58359"/>
        <dbReference type="ChEBI" id="CHEBI:456216"/>
        <dbReference type="EC" id="6.3.4.2"/>
    </reaction>
</comment>
<keyword evidence="5" id="KW-0479">Metal-binding</keyword>
<name>C5J711_MESCH</name>
<evidence type="ECO:0000313" key="17">
    <source>
        <dbReference type="EMBL" id="CAT05274.1"/>
    </source>
</evidence>
<dbReference type="GO" id="GO:0005524">
    <property type="term" value="F:ATP binding"/>
    <property type="evidence" value="ECO:0007669"/>
    <property type="project" value="UniProtKB-KW"/>
</dbReference>